<keyword evidence="6" id="KW-1185">Reference proteome</keyword>
<dbReference type="GO" id="GO:0008270">
    <property type="term" value="F:zinc ion binding"/>
    <property type="evidence" value="ECO:0007669"/>
    <property type="project" value="InterPro"/>
</dbReference>
<dbReference type="Gene3D" id="4.10.240.10">
    <property type="entry name" value="Zn(2)-C6 fungal-type DNA-binding domain"/>
    <property type="match status" value="1"/>
</dbReference>
<comment type="caution">
    <text evidence="5">The sequence shown here is derived from an EMBL/GenBank/DDBJ whole genome shotgun (WGS) entry which is preliminary data.</text>
</comment>
<dbReference type="InterPro" id="IPR050613">
    <property type="entry name" value="Sec_Metabolite_Reg"/>
</dbReference>
<dbReference type="PANTHER" id="PTHR31001:SF49">
    <property type="entry name" value="ZN(II)2CYS6 TRANSCRIPTION FACTOR (EUROFUNG)"/>
    <property type="match status" value="1"/>
</dbReference>
<dbReference type="InterPro" id="IPR007219">
    <property type="entry name" value="XnlR_reg_dom"/>
</dbReference>
<keyword evidence="3" id="KW-0539">Nucleus</keyword>
<evidence type="ECO:0000256" key="3">
    <source>
        <dbReference type="ARBA" id="ARBA00023242"/>
    </source>
</evidence>
<organism evidence="5 6">
    <name type="scientific">Rhizodiscina lignyota</name>
    <dbReference type="NCBI Taxonomy" id="1504668"/>
    <lineage>
        <taxon>Eukaryota</taxon>
        <taxon>Fungi</taxon>
        <taxon>Dikarya</taxon>
        <taxon>Ascomycota</taxon>
        <taxon>Pezizomycotina</taxon>
        <taxon>Dothideomycetes</taxon>
        <taxon>Pleosporomycetidae</taxon>
        <taxon>Aulographales</taxon>
        <taxon>Rhizodiscinaceae</taxon>
        <taxon>Rhizodiscina</taxon>
    </lineage>
</organism>
<dbReference type="SUPFAM" id="SSF57701">
    <property type="entry name" value="Zn2/Cys6 DNA-binding domain"/>
    <property type="match status" value="1"/>
</dbReference>
<gene>
    <name evidence="5" type="ORF">NA57DRAFT_68922</name>
</gene>
<dbReference type="GO" id="GO:0006351">
    <property type="term" value="P:DNA-templated transcription"/>
    <property type="evidence" value="ECO:0007669"/>
    <property type="project" value="InterPro"/>
</dbReference>
<dbReference type="InterPro" id="IPR001138">
    <property type="entry name" value="Zn2Cys6_DnaBD"/>
</dbReference>
<proteinExistence type="predicted"/>
<evidence type="ECO:0000256" key="1">
    <source>
        <dbReference type="ARBA" id="ARBA00004123"/>
    </source>
</evidence>
<dbReference type="GO" id="GO:0005634">
    <property type="term" value="C:nucleus"/>
    <property type="evidence" value="ECO:0007669"/>
    <property type="project" value="UniProtKB-SubCell"/>
</dbReference>
<name>A0A9P4M5J5_9PEZI</name>
<dbReference type="InterPro" id="IPR036864">
    <property type="entry name" value="Zn2-C6_fun-type_DNA-bd_sf"/>
</dbReference>
<reference evidence="5" key="1">
    <citation type="journal article" date="2020" name="Stud. Mycol.">
        <title>101 Dothideomycetes genomes: a test case for predicting lifestyles and emergence of pathogens.</title>
        <authorList>
            <person name="Haridas S."/>
            <person name="Albert R."/>
            <person name="Binder M."/>
            <person name="Bloem J."/>
            <person name="Labutti K."/>
            <person name="Salamov A."/>
            <person name="Andreopoulos B."/>
            <person name="Baker S."/>
            <person name="Barry K."/>
            <person name="Bills G."/>
            <person name="Bluhm B."/>
            <person name="Cannon C."/>
            <person name="Castanera R."/>
            <person name="Culley D."/>
            <person name="Daum C."/>
            <person name="Ezra D."/>
            <person name="Gonzalez J."/>
            <person name="Henrissat B."/>
            <person name="Kuo A."/>
            <person name="Liang C."/>
            <person name="Lipzen A."/>
            <person name="Lutzoni F."/>
            <person name="Magnuson J."/>
            <person name="Mondo S."/>
            <person name="Nolan M."/>
            <person name="Ohm R."/>
            <person name="Pangilinan J."/>
            <person name="Park H.-J."/>
            <person name="Ramirez L."/>
            <person name="Alfaro M."/>
            <person name="Sun H."/>
            <person name="Tritt A."/>
            <person name="Yoshinaga Y."/>
            <person name="Zwiers L.-H."/>
            <person name="Turgeon B."/>
            <person name="Goodwin S."/>
            <person name="Spatafora J."/>
            <person name="Crous P."/>
            <person name="Grigoriev I."/>
        </authorList>
    </citation>
    <scope>NUCLEOTIDE SEQUENCE</scope>
    <source>
        <strain evidence="5">CBS 133067</strain>
    </source>
</reference>
<dbReference type="Pfam" id="PF00172">
    <property type="entry name" value="Zn_clus"/>
    <property type="match status" value="1"/>
</dbReference>
<dbReference type="CDD" id="cd12148">
    <property type="entry name" value="fungal_TF_MHR"/>
    <property type="match status" value="1"/>
</dbReference>
<evidence type="ECO:0000256" key="2">
    <source>
        <dbReference type="ARBA" id="ARBA00022723"/>
    </source>
</evidence>
<keyword evidence="2" id="KW-0479">Metal-binding</keyword>
<dbReference type="PROSITE" id="PS50048">
    <property type="entry name" value="ZN2_CY6_FUNGAL_2"/>
    <property type="match status" value="1"/>
</dbReference>
<evidence type="ECO:0000313" key="5">
    <source>
        <dbReference type="EMBL" id="KAF2093894.1"/>
    </source>
</evidence>
<dbReference type="Proteomes" id="UP000799772">
    <property type="component" value="Unassembled WGS sequence"/>
</dbReference>
<dbReference type="Pfam" id="PF04082">
    <property type="entry name" value="Fungal_trans"/>
    <property type="match status" value="1"/>
</dbReference>
<dbReference type="AlphaFoldDB" id="A0A9P4M5J5"/>
<dbReference type="PANTHER" id="PTHR31001">
    <property type="entry name" value="UNCHARACTERIZED TRANSCRIPTIONAL REGULATORY PROTEIN"/>
    <property type="match status" value="1"/>
</dbReference>
<accession>A0A9P4M5J5</accession>
<dbReference type="SMART" id="SM00066">
    <property type="entry name" value="GAL4"/>
    <property type="match status" value="1"/>
</dbReference>
<feature type="domain" description="Zn(2)-C6 fungal-type" evidence="4">
    <location>
        <begin position="8"/>
        <end position="39"/>
    </location>
</feature>
<dbReference type="CDD" id="cd00067">
    <property type="entry name" value="GAL4"/>
    <property type="match status" value="1"/>
</dbReference>
<comment type="subcellular location">
    <subcellularLocation>
        <location evidence="1">Nucleus</location>
    </subcellularLocation>
</comment>
<sequence length="634" mass="72238">MRNRPQLSCTPCRQRKLKCDRGRPCENCVKREELDTCIYPRYAKRSLRTPDKAKERINKLENLFMELSKGNDNFPSSDKLNTGDESLVRDQRSMNGSEISPRSLCTDTSNSTTPLKWKDILEDITEIKEYFEGHELDLKQDVDKLQTTKSDLQLADLLCGIHCKQDVSLLIAGLPERPLVDRLVANYFDYSFMFRPVIHPKQFQREYSRFWKSPSTVSKVWLGLLFAMIRLSAETLRNVSSNASPELLLSDETISIFRTCAVQCLALEDYTNGNIHGLQGLLTHLESEYMRSLDSQANLWILTGTTVRIALMNGLHRDPSHYANLSPFESEMRRRLWMGLPAMIPTAQTDTSLPRNLREDDFDEDMGGLPPSRPIDDATTISFYLVKAPLVEVFGRVASHLQTVHMSDELMKTLDAELQAAWDGVPAYYRVRPIDESLIDPAQIHLTAVCILHRKGLVLARSHEQFNWSRKASVRHRETQPGGRLSGLRSMMMSITKNDYLLAAMLVCLDVHLTVAQPSSICTDLAIWGWDRTEEMLKALETSYYIWKEYSQESAEAFKASEALAAMLEKLRPEFVPTGTTIESGNGDNTSYGADMPLSQMFVEPESIDWDELDRYFINCSPPVNSWMNPTDMT</sequence>
<protein>
    <recommendedName>
        <fullName evidence="4">Zn(2)-C6 fungal-type domain-containing protein</fullName>
    </recommendedName>
</protein>
<evidence type="ECO:0000259" key="4">
    <source>
        <dbReference type="PROSITE" id="PS50048"/>
    </source>
</evidence>
<dbReference type="GO" id="GO:0003677">
    <property type="term" value="F:DNA binding"/>
    <property type="evidence" value="ECO:0007669"/>
    <property type="project" value="InterPro"/>
</dbReference>
<dbReference type="OrthoDB" id="4934715at2759"/>
<dbReference type="GO" id="GO:0000981">
    <property type="term" value="F:DNA-binding transcription factor activity, RNA polymerase II-specific"/>
    <property type="evidence" value="ECO:0007669"/>
    <property type="project" value="InterPro"/>
</dbReference>
<dbReference type="PROSITE" id="PS00463">
    <property type="entry name" value="ZN2_CY6_FUNGAL_1"/>
    <property type="match status" value="1"/>
</dbReference>
<evidence type="ECO:0000313" key="6">
    <source>
        <dbReference type="Proteomes" id="UP000799772"/>
    </source>
</evidence>
<dbReference type="EMBL" id="ML978136">
    <property type="protein sequence ID" value="KAF2093894.1"/>
    <property type="molecule type" value="Genomic_DNA"/>
</dbReference>